<evidence type="ECO:0008006" key="4">
    <source>
        <dbReference type="Google" id="ProtNLM"/>
    </source>
</evidence>
<keyword evidence="3" id="KW-1185">Reference proteome</keyword>
<dbReference type="Gene3D" id="3.30.710.10">
    <property type="entry name" value="Potassium Channel Kv1.1, Chain A"/>
    <property type="match status" value="1"/>
</dbReference>
<organism evidence="2 3">
    <name type="scientific">Polarella glacialis</name>
    <name type="common">Dinoflagellate</name>
    <dbReference type="NCBI Taxonomy" id="89957"/>
    <lineage>
        <taxon>Eukaryota</taxon>
        <taxon>Sar</taxon>
        <taxon>Alveolata</taxon>
        <taxon>Dinophyceae</taxon>
        <taxon>Suessiales</taxon>
        <taxon>Suessiaceae</taxon>
        <taxon>Polarella</taxon>
    </lineage>
</organism>
<gene>
    <name evidence="2" type="ORF">PGLA1383_LOCUS23168</name>
</gene>
<sequence>MTLAALRFAQQADDLEAAVMARLAEQAAELRGQLLVDLQQLRQEAMAEIAEMETQTISSLPGVPEAQPAMDSFSAALLEPTTAVRVNDCALHVHNHVLRQIPYFAALLEGQWQDAGAPKVNLPCSIEEFSLLLRRFYMGEPLGSAALPVDSCSSAIRLAAAAAMLLIDGSLPELSDILLASVKTAEDVKLSMAALGALPETLALTLRGIQESPELPSDVFEMIVDSRSSHSQEAASKILLSCRGRLDMSTLVKACGKLLEEASTQSWAAQLMREHLTCEHATEAFKAAGLACFGGPPHGNCVGTRRGPASKLYAEHVLRCAKAGSAKDAFWLGVAPPAAPEMATIKAKGGSCFWGNDEFNSFPITMFTSSTPADLLALAIQAVPHELPHIAAIMATMLPSQIASILNDDMLQALGVHLKLVIARLASDAHAALAWTSVIRLNLLPRESRRVLCAQLTSVLGAASPEVAVAIAGGIV</sequence>
<accession>A0A813ESU3</accession>
<protein>
    <recommendedName>
        <fullName evidence="4">BTB domain-containing protein</fullName>
    </recommendedName>
</protein>
<evidence type="ECO:0000256" key="1">
    <source>
        <dbReference type="SAM" id="Coils"/>
    </source>
</evidence>
<evidence type="ECO:0000313" key="3">
    <source>
        <dbReference type="Proteomes" id="UP000654075"/>
    </source>
</evidence>
<dbReference type="Proteomes" id="UP000654075">
    <property type="component" value="Unassembled WGS sequence"/>
</dbReference>
<feature type="coiled-coil region" evidence="1">
    <location>
        <begin position="24"/>
        <end position="55"/>
    </location>
</feature>
<reference evidence="2" key="1">
    <citation type="submission" date="2021-02" db="EMBL/GenBank/DDBJ databases">
        <authorList>
            <person name="Dougan E. K."/>
            <person name="Rhodes N."/>
            <person name="Thang M."/>
            <person name="Chan C."/>
        </authorList>
    </citation>
    <scope>NUCLEOTIDE SEQUENCE</scope>
</reference>
<dbReference type="InterPro" id="IPR011333">
    <property type="entry name" value="SKP1/BTB/POZ_sf"/>
</dbReference>
<proteinExistence type="predicted"/>
<dbReference type="EMBL" id="CAJNNV010017276">
    <property type="protein sequence ID" value="CAE8605031.1"/>
    <property type="molecule type" value="Genomic_DNA"/>
</dbReference>
<dbReference type="AlphaFoldDB" id="A0A813ESU3"/>
<comment type="caution">
    <text evidence="2">The sequence shown here is derived from an EMBL/GenBank/DDBJ whole genome shotgun (WGS) entry which is preliminary data.</text>
</comment>
<keyword evidence="1" id="KW-0175">Coiled coil</keyword>
<evidence type="ECO:0000313" key="2">
    <source>
        <dbReference type="EMBL" id="CAE8605031.1"/>
    </source>
</evidence>
<name>A0A813ESU3_POLGL</name>